<evidence type="ECO:0000313" key="1">
    <source>
        <dbReference type="EMBL" id="RLT81379.1"/>
    </source>
</evidence>
<protein>
    <submittedName>
        <fullName evidence="1">Uncharacterized protein</fullName>
    </submittedName>
</protein>
<reference evidence="1 2" key="1">
    <citation type="submission" date="2018-09" db="EMBL/GenBank/DDBJ databases">
        <title>Murine metabolic-syndrome-specific gut microbial biobank.</title>
        <authorList>
            <person name="Liu C."/>
        </authorList>
    </citation>
    <scope>NUCLEOTIDE SEQUENCE [LARGE SCALE GENOMIC DNA]</scope>
    <source>
        <strain evidence="1 2">0.1X-D8-26</strain>
    </source>
</reference>
<gene>
    <name evidence="1" type="ORF">D7Y07_02855</name>
</gene>
<organism evidence="1 2">
    <name type="scientific">Bacteroides acidifaciens</name>
    <dbReference type="NCBI Taxonomy" id="85831"/>
    <lineage>
        <taxon>Bacteria</taxon>
        <taxon>Pseudomonadati</taxon>
        <taxon>Bacteroidota</taxon>
        <taxon>Bacteroidia</taxon>
        <taxon>Bacteroidales</taxon>
        <taxon>Bacteroidaceae</taxon>
        <taxon>Bacteroides</taxon>
    </lineage>
</organism>
<dbReference type="Proteomes" id="UP000267159">
    <property type="component" value="Unassembled WGS sequence"/>
</dbReference>
<accession>A0A3L7Z561</accession>
<proteinExistence type="predicted"/>
<name>A0A3L7Z561_9BACE</name>
<sequence length="176" mass="20500">MGYCCKKLQQTKTVTLTFKRSELLYDVENYSFVEGDIMETENEHARHQVFDIGQSGNVNRVTRVLNLTHAECVEMLYPYTKEEISDEQEALDDILVAPEEYHIVLTLPEDFSLSTVKLLKHLIHEYLICKVLADWMSITNPSSKANWEEKIMSIRVKIQTSLMSRKGKIKRKLKPF</sequence>
<evidence type="ECO:0000313" key="2">
    <source>
        <dbReference type="Proteomes" id="UP000267159"/>
    </source>
</evidence>
<dbReference type="EMBL" id="RAZM01000005">
    <property type="protein sequence ID" value="RLT81379.1"/>
    <property type="molecule type" value="Genomic_DNA"/>
</dbReference>
<dbReference type="AlphaFoldDB" id="A0A3L7Z561"/>
<dbReference type="RefSeq" id="WP_121766285.1">
    <property type="nucleotide sequence ID" value="NZ_CANABO010000003.1"/>
</dbReference>
<comment type="caution">
    <text evidence="1">The sequence shown here is derived from an EMBL/GenBank/DDBJ whole genome shotgun (WGS) entry which is preliminary data.</text>
</comment>